<evidence type="ECO:0000313" key="1">
    <source>
        <dbReference type="EMBL" id="MBK1867355.1"/>
    </source>
</evidence>
<comment type="caution">
    <text evidence="1">The sequence shown here is derived from an EMBL/GenBank/DDBJ whole genome shotgun (WGS) entry which is preliminary data.</text>
</comment>
<accession>A0ACC5R416</accession>
<dbReference type="Proteomes" id="UP000616151">
    <property type="component" value="Unassembled WGS sequence"/>
</dbReference>
<name>A0ACC5R416_9HYPH</name>
<protein>
    <submittedName>
        <fullName evidence="1">Methyltransferase type 11</fullName>
    </submittedName>
</protein>
<keyword evidence="1" id="KW-0808">Transferase</keyword>
<dbReference type="EMBL" id="JAENHL010000007">
    <property type="protein sequence ID" value="MBK1867355.1"/>
    <property type="molecule type" value="Genomic_DNA"/>
</dbReference>
<keyword evidence="1" id="KW-0489">Methyltransferase</keyword>
<organism evidence="1 2">
    <name type="scientific">Taklimakanibacter albus</name>
    <dbReference type="NCBI Taxonomy" id="2800327"/>
    <lineage>
        <taxon>Bacteria</taxon>
        <taxon>Pseudomonadati</taxon>
        <taxon>Pseudomonadota</taxon>
        <taxon>Alphaproteobacteria</taxon>
        <taxon>Hyphomicrobiales</taxon>
        <taxon>Aestuariivirgaceae</taxon>
        <taxon>Taklimakanibacter</taxon>
    </lineage>
</organism>
<evidence type="ECO:0000313" key="2">
    <source>
        <dbReference type="Proteomes" id="UP000616151"/>
    </source>
</evidence>
<reference evidence="1" key="1">
    <citation type="submission" date="2021-01" db="EMBL/GenBank/DDBJ databases">
        <authorList>
            <person name="Sun Q."/>
        </authorList>
    </citation>
    <scope>NUCLEOTIDE SEQUENCE</scope>
    <source>
        <strain evidence="1">YIM B02566</strain>
    </source>
</reference>
<keyword evidence="2" id="KW-1185">Reference proteome</keyword>
<gene>
    <name evidence="1" type="ORF">JHL16_13445</name>
</gene>
<sequence>MTHWQKYHATWGKLEAPLRPNADIIAKVKELAGPVSGPVLLLGVTPELALAFDHVVAVDKNKAMVDNVWPGDTKDRRAIHADWLDITEPRGFYAAAIGDGSPNALTSLREMRLLFERVVDLLAPGGRFACRLYERPATPFTKDHLLDLAGAPAKLNFHAFKWKLAMHLADQVGASIPVVLIRERFNEYFPNRDKFARDTGWPRELVDMIDVYRGSPAVYVFPNREEVRTVLPKGIADVRFESSGRYDLAECCPMLAFSKN</sequence>
<proteinExistence type="predicted"/>